<evidence type="ECO:0000256" key="1">
    <source>
        <dbReference type="SAM" id="MobiDB-lite"/>
    </source>
</evidence>
<evidence type="ECO:0000256" key="2">
    <source>
        <dbReference type="SAM" id="Phobius"/>
    </source>
</evidence>
<feature type="transmembrane region" description="Helical" evidence="2">
    <location>
        <begin position="7"/>
        <end position="25"/>
    </location>
</feature>
<dbReference type="Proteomes" id="UP001138997">
    <property type="component" value="Unassembled WGS sequence"/>
</dbReference>
<keyword evidence="2" id="KW-1133">Transmembrane helix</keyword>
<reference evidence="3" key="1">
    <citation type="submission" date="2021-11" db="EMBL/GenBank/DDBJ databases">
        <title>Streptomyces corallinus and Kineosporia corallina sp. nov., two new coral-derived marine actinobacteria.</title>
        <authorList>
            <person name="Buangrab K."/>
            <person name="Sutthacheep M."/>
            <person name="Yeemin T."/>
            <person name="Harunari E."/>
            <person name="Igarashi Y."/>
            <person name="Sripreechasak P."/>
            <person name="Kanchanasin P."/>
            <person name="Tanasupawat S."/>
            <person name="Phongsopitanun W."/>
        </authorList>
    </citation>
    <scope>NUCLEOTIDE SEQUENCE</scope>
    <source>
        <strain evidence="3">JCM 31032</strain>
    </source>
</reference>
<feature type="transmembrane region" description="Helical" evidence="2">
    <location>
        <begin position="68"/>
        <end position="86"/>
    </location>
</feature>
<dbReference type="AlphaFoldDB" id="A0A9X1NLA5"/>
<name>A0A9X1NLA5_9ACTN</name>
<keyword evidence="2" id="KW-0472">Membrane</keyword>
<keyword evidence="4" id="KW-1185">Reference proteome</keyword>
<sequence length="219" mass="23356">MGSWLPAWLMAVWCAVFVVLLAIHSSHILKLTGIGRFWHAGHAFMALGMINMYWPGGTMPVAAGPGKLLFAVATAAALAAVVATRLRGDTDWLWAIMAVDFGIMIYMFEQMEGRGLSLLAVPLAAWGLLQAAGWFSGLLTEETRRHHAPAGQGSVAAVPELRLGHRQILSLRVTLGVMALGMAYMLLAMNFGMGSSGDEQPGGHHHSMAPRSAVQVAAV</sequence>
<feature type="transmembrane region" description="Helical" evidence="2">
    <location>
        <begin position="168"/>
        <end position="187"/>
    </location>
</feature>
<proteinExistence type="predicted"/>
<evidence type="ECO:0000313" key="3">
    <source>
        <dbReference type="EMBL" id="MCD5316190.1"/>
    </source>
</evidence>
<accession>A0A9X1NLA5</accession>
<organism evidence="3 4">
    <name type="scientific">Kineosporia babensis</name>
    <dbReference type="NCBI Taxonomy" id="499548"/>
    <lineage>
        <taxon>Bacteria</taxon>
        <taxon>Bacillati</taxon>
        <taxon>Actinomycetota</taxon>
        <taxon>Actinomycetes</taxon>
        <taxon>Kineosporiales</taxon>
        <taxon>Kineosporiaceae</taxon>
        <taxon>Kineosporia</taxon>
    </lineage>
</organism>
<feature type="transmembrane region" description="Helical" evidence="2">
    <location>
        <begin position="37"/>
        <end position="56"/>
    </location>
</feature>
<feature type="region of interest" description="Disordered" evidence="1">
    <location>
        <begin position="198"/>
        <end position="219"/>
    </location>
</feature>
<protein>
    <submittedName>
        <fullName evidence="3">DUF5134 domain-containing protein</fullName>
    </submittedName>
</protein>
<gene>
    <name evidence="3" type="ORF">LR394_35370</name>
</gene>
<dbReference type="RefSeq" id="WP_231449042.1">
    <property type="nucleotide sequence ID" value="NZ_JAJOMB010000027.1"/>
</dbReference>
<dbReference type="EMBL" id="JAJOMB010000027">
    <property type="protein sequence ID" value="MCD5316190.1"/>
    <property type="molecule type" value="Genomic_DNA"/>
</dbReference>
<evidence type="ECO:0000313" key="4">
    <source>
        <dbReference type="Proteomes" id="UP001138997"/>
    </source>
</evidence>
<feature type="transmembrane region" description="Helical" evidence="2">
    <location>
        <begin position="92"/>
        <end position="108"/>
    </location>
</feature>
<comment type="caution">
    <text evidence="3">The sequence shown here is derived from an EMBL/GenBank/DDBJ whole genome shotgun (WGS) entry which is preliminary data.</text>
</comment>
<feature type="transmembrane region" description="Helical" evidence="2">
    <location>
        <begin position="115"/>
        <end position="135"/>
    </location>
</feature>
<keyword evidence="2" id="KW-0812">Transmembrane</keyword>